<sequence>MSEEKMIDRFSRFIEELTAPFFEKSLDQIARACEEKIDQIIIKEELEQGYTYAGGEFAISGYDKGHFYLTLDLFFKDQEDQWVAVKAQSTPRERGVLRPDAAAELEQKGRVIYAIDEPQFNKDGSIHVSM</sequence>
<comment type="caution">
    <text evidence="1">The sequence shown here is derived from an EMBL/GenBank/DDBJ whole genome shotgun (WGS) entry which is preliminary data.</text>
</comment>
<evidence type="ECO:0000313" key="1">
    <source>
        <dbReference type="EMBL" id="MBC3537758.1"/>
    </source>
</evidence>
<dbReference type="EMBL" id="JACOGK010000040">
    <property type="protein sequence ID" value="MBC3537758.1"/>
    <property type="molecule type" value="Genomic_DNA"/>
</dbReference>
<dbReference type="Proteomes" id="UP000606870">
    <property type="component" value="Unassembled WGS sequence"/>
</dbReference>
<name>A0ABR6VKZ6_9FIRM</name>
<reference evidence="1 2" key="1">
    <citation type="submission" date="2020-08" db="EMBL/GenBank/DDBJ databases">
        <authorList>
            <person name="Liu C."/>
            <person name="Sun Q."/>
        </authorList>
    </citation>
    <scope>NUCLEOTIDE SEQUENCE [LARGE SCALE GENOMIC DNA]</scope>
    <source>
        <strain evidence="1 2">NSJ-59</strain>
    </source>
</reference>
<accession>A0ABR6VKZ6</accession>
<evidence type="ECO:0000313" key="2">
    <source>
        <dbReference type="Proteomes" id="UP000606870"/>
    </source>
</evidence>
<keyword evidence="2" id="KW-1185">Reference proteome</keyword>
<gene>
    <name evidence="1" type="ORF">H8J70_10955</name>
</gene>
<dbReference type="RefSeq" id="WP_186504332.1">
    <property type="nucleotide sequence ID" value="NZ_JACOGK010000040.1"/>
</dbReference>
<protein>
    <submittedName>
        <fullName evidence="1">Uncharacterized protein</fullName>
    </submittedName>
</protein>
<proteinExistence type="predicted"/>
<organism evidence="1 2">
    <name type="scientific">Megasphaera hominis</name>
    <dbReference type="NCBI Taxonomy" id="159836"/>
    <lineage>
        <taxon>Bacteria</taxon>
        <taxon>Bacillati</taxon>
        <taxon>Bacillota</taxon>
        <taxon>Negativicutes</taxon>
        <taxon>Veillonellales</taxon>
        <taxon>Veillonellaceae</taxon>
        <taxon>Megasphaera</taxon>
    </lineage>
</organism>